<gene>
    <name evidence="2" type="ORF">RB653_009569</name>
</gene>
<sequence length="393" mass="44273">MNNQIECDEIDGVIIGKGGSICQIEQLKEEYIAITTNYGIISSNGSTTAFGSLDGKKEFSLNKDQFIPSDIGYEYFFLRWGTNKPTIATLSDPFLNPHRFNIVHLNGTNLYSIQSTTNNSYLIENSNLLTFIDRKNPFYFIFTFFNKPCDNKNNINMELLYPFVNNNNDDNNNNNNIANPNYCSSIQYGNQLVSIKSIESGNYISAEGSMNAWDFGNKFIKTKPLLNLKDSNYFRVISLENKYKSFWSWNDTYIGVFSTILKNQKFSLEPVLNNSSCSKNCYYIKTGNGGYMKETIINNSLNGNLLNKVNGDKTIFLIQVLPFCSEKDINYDTTTSTTSTSTSTLSTSTLSTTTTTENLDGNPENFLSSSSITKYSTIIINIIIMNVLIVINI</sequence>
<keyword evidence="3" id="KW-1185">Reference proteome</keyword>
<accession>A0AAN7U299</accession>
<dbReference type="EMBL" id="JAVFKY010000003">
    <property type="protein sequence ID" value="KAK5579881.1"/>
    <property type="molecule type" value="Genomic_DNA"/>
</dbReference>
<evidence type="ECO:0000313" key="3">
    <source>
        <dbReference type="Proteomes" id="UP001344447"/>
    </source>
</evidence>
<proteinExistence type="predicted"/>
<comment type="caution">
    <text evidence="2">The sequence shown here is derived from an EMBL/GenBank/DDBJ whole genome shotgun (WGS) entry which is preliminary data.</text>
</comment>
<dbReference type="Proteomes" id="UP001344447">
    <property type="component" value="Unassembled WGS sequence"/>
</dbReference>
<name>A0AAN7U299_9MYCE</name>
<evidence type="ECO:0000256" key="1">
    <source>
        <dbReference type="SAM" id="MobiDB-lite"/>
    </source>
</evidence>
<feature type="region of interest" description="Disordered" evidence="1">
    <location>
        <begin position="333"/>
        <end position="356"/>
    </location>
</feature>
<protein>
    <submittedName>
        <fullName evidence="2">Uncharacterized protein</fullName>
    </submittedName>
</protein>
<reference evidence="2 3" key="1">
    <citation type="submission" date="2023-11" db="EMBL/GenBank/DDBJ databases">
        <title>Dfirmibasis_genome.</title>
        <authorList>
            <person name="Edelbroek B."/>
            <person name="Kjellin J."/>
            <person name="Jerlstrom-Hultqvist J."/>
            <person name="Soderbom F."/>
        </authorList>
    </citation>
    <scope>NUCLEOTIDE SEQUENCE [LARGE SCALE GENOMIC DNA]</scope>
    <source>
        <strain evidence="2 3">TNS-C-14</strain>
    </source>
</reference>
<organism evidence="2 3">
    <name type="scientific">Dictyostelium firmibasis</name>
    <dbReference type="NCBI Taxonomy" id="79012"/>
    <lineage>
        <taxon>Eukaryota</taxon>
        <taxon>Amoebozoa</taxon>
        <taxon>Evosea</taxon>
        <taxon>Eumycetozoa</taxon>
        <taxon>Dictyostelia</taxon>
        <taxon>Dictyosteliales</taxon>
        <taxon>Dictyosteliaceae</taxon>
        <taxon>Dictyostelium</taxon>
    </lineage>
</organism>
<evidence type="ECO:0000313" key="2">
    <source>
        <dbReference type="EMBL" id="KAK5579881.1"/>
    </source>
</evidence>
<dbReference type="AlphaFoldDB" id="A0AAN7U299"/>